<dbReference type="AlphaFoldDB" id="A0AAD6CPP9"/>
<gene>
    <name evidence="1" type="ORF">N7494_008924</name>
</gene>
<evidence type="ECO:0000313" key="1">
    <source>
        <dbReference type="EMBL" id="KAJ5532372.1"/>
    </source>
</evidence>
<comment type="caution">
    <text evidence="1">The sequence shown here is derived from an EMBL/GenBank/DDBJ whole genome shotgun (WGS) entry which is preliminary data.</text>
</comment>
<evidence type="ECO:0000313" key="2">
    <source>
        <dbReference type="Proteomes" id="UP001220324"/>
    </source>
</evidence>
<accession>A0AAD6CPP9</accession>
<name>A0AAD6CPP9_9EURO</name>
<keyword evidence="2" id="KW-1185">Reference proteome</keyword>
<dbReference type="EMBL" id="JAQIZZ010000007">
    <property type="protein sequence ID" value="KAJ5532372.1"/>
    <property type="molecule type" value="Genomic_DNA"/>
</dbReference>
<organism evidence="1 2">
    <name type="scientific">Penicillium frequentans</name>
    <dbReference type="NCBI Taxonomy" id="3151616"/>
    <lineage>
        <taxon>Eukaryota</taxon>
        <taxon>Fungi</taxon>
        <taxon>Dikarya</taxon>
        <taxon>Ascomycota</taxon>
        <taxon>Pezizomycotina</taxon>
        <taxon>Eurotiomycetes</taxon>
        <taxon>Eurotiomycetidae</taxon>
        <taxon>Eurotiales</taxon>
        <taxon>Aspergillaceae</taxon>
        <taxon>Penicillium</taxon>
    </lineage>
</organism>
<sequence>MTVGKYSIEHFQGLPSLEIARAKFTKLNGDGLVKELFKNFFTEQGMDRKFGLAMLHRHFDLEPGEMLVDYDGTSPAIWSVSSEGDFKPTEFFYSEGEELILGKDELCFMERFKELLHEHEATESFGLCRYPGDDFNGLCEITHGRANINLKPSDLIGPETSGQKTSSLWTLLGSLLSQFGLADVDAPVTQAALITLMECTFILCLDRDERHIESSHLFSGEDNAQTCETFCDSSFLESS</sequence>
<dbReference type="Proteomes" id="UP001220324">
    <property type="component" value="Unassembled WGS sequence"/>
</dbReference>
<proteinExistence type="predicted"/>
<protein>
    <submittedName>
        <fullName evidence="1">Uncharacterized protein</fullName>
    </submittedName>
</protein>
<reference evidence="1 2" key="1">
    <citation type="journal article" date="2023" name="IMA Fungus">
        <title>Comparative genomic study of the Penicillium genus elucidates a diverse pangenome and 15 lateral gene transfer events.</title>
        <authorList>
            <person name="Petersen C."/>
            <person name="Sorensen T."/>
            <person name="Nielsen M.R."/>
            <person name="Sondergaard T.E."/>
            <person name="Sorensen J.L."/>
            <person name="Fitzpatrick D.A."/>
            <person name="Frisvad J.C."/>
            <person name="Nielsen K.L."/>
        </authorList>
    </citation>
    <scope>NUCLEOTIDE SEQUENCE [LARGE SCALE GENOMIC DNA]</scope>
    <source>
        <strain evidence="1 2">IBT 35679</strain>
    </source>
</reference>